<keyword evidence="2 4" id="KW-0378">Hydrolase</keyword>
<evidence type="ECO:0000256" key="5">
    <source>
        <dbReference type="SAM" id="MobiDB-lite"/>
    </source>
</evidence>
<dbReference type="PROSITE" id="PS01032">
    <property type="entry name" value="PPM_1"/>
    <property type="match status" value="1"/>
</dbReference>
<keyword evidence="1" id="KW-0479">Metal-binding</keyword>
<gene>
    <name evidence="7" type="ORF">H4Q32_002404</name>
</gene>
<dbReference type="CDD" id="cd00143">
    <property type="entry name" value="PP2Cc"/>
    <property type="match status" value="1"/>
</dbReference>
<dbReference type="SUPFAM" id="SSF81606">
    <property type="entry name" value="PP2C-like"/>
    <property type="match status" value="1"/>
</dbReference>
<feature type="compositionally biased region" description="Basic and acidic residues" evidence="5">
    <location>
        <begin position="36"/>
        <end position="50"/>
    </location>
</feature>
<proteinExistence type="inferred from homology"/>
<evidence type="ECO:0000256" key="3">
    <source>
        <dbReference type="ARBA" id="ARBA00022912"/>
    </source>
</evidence>
<dbReference type="InterPro" id="IPR001932">
    <property type="entry name" value="PPM-type_phosphatase-like_dom"/>
</dbReference>
<dbReference type="PANTHER" id="PTHR47992">
    <property type="entry name" value="PROTEIN PHOSPHATASE"/>
    <property type="match status" value="1"/>
</dbReference>
<evidence type="ECO:0000256" key="4">
    <source>
        <dbReference type="RuleBase" id="RU003465"/>
    </source>
</evidence>
<sequence length="607" mass="67574">MNPDLSLRVSVFSEQGGRKYMEDLTEVIVELEPSDDELRAAGHTDPKPDQEPVSESDPPDCTSKPLPVTVTWRNTLSTDESDGTEEPGSQPAPADSRRSVAFFAVFDGHGGREAALFARDHLWDFLKKQRGFWSKDYRKACAAIRKGFIACHHAMWKKLPSVVVIRGDRMFVAHVGDSSVVLGVREDPSDKVIKAVEVTQDHKPELPKEKQRIEGLGGSVVKKSGVNRVVWKRPRLTHNGPVRRSTPIDQIPFLAVARALGDLWSYDFYSGEFVVSPEPDTSVVTLDPRRHRYIIVGSDGLWNMVPPQEAAPFGMSVARRLGCHALMRWRQRMLRADNTSVIVIALPEPGKPHLPMHRDEVILSLAEGPHCDPAIGSRSITPLIKPHFGSVPTKRDSDTLLISPACISLYPLTPSLSLALHLPLFRSRPPLSEQFRWKPCPRRNFSYFYCYLGKLHFKNILPNMLILDWEMGTKNDHIFDPLQTPDPDLSSASSESLPALERRNGLSGVSLCAEPPLEENLPCTDLTDKAALTVCPSEGNRTPEMPLSSSDVSSPVGKRPRRSPLTPSSSRRRTGERSVPKRNTGRTPKRTPSVPILQHRKATLCVC</sequence>
<evidence type="ECO:0000313" key="8">
    <source>
        <dbReference type="Proteomes" id="UP000830375"/>
    </source>
</evidence>
<keyword evidence="3 4" id="KW-0904">Protein phosphatase</keyword>
<dbReference type="EMBL" id="JACTAM010000005">
    <property type="protein sequence ID" value="KAI2664246.1"/>
    <property type="molecule type" value="Genomic_DNA"/>
</dbReference>
<accession>A0ABQ8MNW2</accession>
<dbReference type="SMART" id="SM00332">
    <property type="entry name" value="PP2Cc"/>
    <property type="match status" value="1"/>
</dbReference>
<dbReference type="Proteomes" id="UP000830375">
    <property type="component" value="Unassembled WGS sequence"/>
</dbReference>
<reference evidence="7 8" key="1">
    <citation type="submission" date="2022-01" db="EMBL/GenBank/DDBJ databases">
        <title>A high-quality chromosome-level genome assembly of rohu carp, Labeo rohita.</title>
        <authorList>
            <person name="Arick M.A. II"/>
            <person name="Hsu C.-Y."/>
            <person name="Magbanua Z."/>
            <person name="Pechanova O."/>
            <person name="Grover C."/>
            <person name="Miller E."/>
            <person name="Thrash A."/>
            <person name="Ezzel L."/>
            <person name="Alam S."/>
            <person name="Benzie J."/>
            <person name="Hamilton M."/>
            <person name="Karsi A."/>
            <person name="Lawrence M.L."/>
            <person name="Peterson D.G."/>
        </authorList>
    </citation>
    <scope>NUCLEOTIDE SEQUENCE [LARGE SCALE GENOMIC DNA]</scope>
    <source>
        <strain evidence="8">BAU-BD-2019</strain>
        <tissue evidence="7">Blood</tissue>
    </source>
</reference>
<comment type="caution">
    <text evidence="7">The sequence shown here is derived from an EMBL/GenBank/DDBJ whole genome shotgun (WGS) entry which is preliminary data.</text>
</comment>
<comment type="similarity">
    <text evidence="4">Belongs to the PP2C family.</text>
</comment>
<dbReference type="PROSITE" id="PS51746">
    <property type="entry name" value="PPM_2"/>
    <property type="match status" value="1"/>
</dbReference>
<evidence type="ECO:0000256" key="2">
    <source>
        <dbReference type="ARBA" id="ARBA00022801"/>
    </source>
</evidence>
<feature type="region of interest" description="Disordered" evidence="5">
    <location>
        <begin position="535"/>
        <end position="595"/>
    </location>
</feature>
<keyword evidence="8" id="KW-1185">Reference proteome</keyword>
<dbReference type="InterPro" id="IPR036457">
    <property type="entry name" value="PPM-type-like_dom_sf"/>
</dbReference>
<dbReference type="Gene3D" id="3.60.40.10">
    <property type="entry name" value="PPM-type phosphatase domain"/>
    <property type="match status" value="1"/>
</dbReference>
<evidence type="ECO:0000259" key="6">
    <source>
        <dbReference type="PROSITE" id="PS51746"/>
    </source>
</evidence>
<name>A0ABQ8MNW2_LABRO</name>
<dbReference type="InterPro" id="IPR015655">
    <property type="entry name" value="PP2C"/>
</dbReference>
<dbReference type="InterPro" id="IPR000222">
    <property type="entry name" value="PP2C_BS"/>
</dbReference>
<organism evidence="7 8">
    <name type="scientific">Labeo rohita</name>
    <name type="common">Indian major carp</name>
    <name type="synonym">Cyprinus rohita</name>
    <dbReference type="NCBI Taxonomy" id="84645"/>
    <lineage>
        <taxon>Eukaryota</taxon>
        <taxon>Metazoa</taxon>
        <taxon>Chordata</taxon>
        <taxon>Craniata</taxon>
        <taxon>Vertebrata</taxon>
        <taxon>Euteleostomi</taxon>
        <taxon>Actinopterygii</taxon>
        <taxon>Neopterygii</taxon>
        <taxon>Teleostei</taxon>
        <taxon>Ostariophysi</taxon>
        <taxon>Cypriniformes</taxon>
        <taxon>Cyprinidae</taxon>
        <taxon>Labeoninae</taxon>
        <taxon>Labeonini</taxon>
        <taxon>Labeo</taxon>
    </lineage>
</organism>
<evidence type="ECO:0000313" key="7">
    <source>
        <dbReference type="EMBL" id="KAI2664246.1"/>
    </source>
</evidence>
<dbReference type="Pfam" id="PF00481">
    <property type="entry name" value="PP2C"/>
    <property type="match status" value="1"/>
</dbReference>
<protein>
    <submittedName>
        <fullName evidence="7">Protein phosphatase 1D</fullName>
    </submittedName>
</protein>
<feature type="domain" description="PPM-type phosphatase" evidence="6">
    <location>
        <begin position="8"/>
        <end position="346"/>
    </location>
</feature>
<feature type="region of interest" description="Disordered" evidence="5">
    <location>
        <begin position="32"/>
        <end position="69"/>
    </location>
</feature>
<evidence type="ECO:0000256" key="1">
    <source>
        <dbReference type="ARBA" id="ARBA00022723"/>
    </source>
</evidence>